<evidence type="ECO:0000256" key="5">
    <source>
        <dbReference type="ARBA" id="ARBA00031445"/>
    </source>
</evidence>
<dbReference type="EMBL" id="MBTA01000013">
    <property type="protein sequence ID" value="RKD16642.1"/>
    <property type="molecule type" value="Genomic_DNA"/>
</dbReference>
<dbReference type="InterPro" id="IPR007507">
    <property type="entry name" value="Glycos_transf_N"/>
</dbReference>
<dbReference type="InterPro" id="IPR039901">
    <property type="entry name" value="Kdotransferase"/>
</dbReference>
<dbReference type="GO" id="GO:0009245">
    <property type="term" value="P:lipid A biosynthetic process"/>
    <property type="evidence" value="ECO:0007669"/>
    <property type="project" value="TreeGrafter"/>
</dbReference>
<sequence length="409" mass="46459">MPIFYSLAIRFYYVLLYLASFFNQKAKFWIQGRKNWESRFKPTANKKRAWLHFASLGEFEQGKPLLQAIRKQHPEKEIIITFFSPSGYEVRKNSNLGDYILYLPLDTPANAQRFLDIFTPELVIFNKYEYWFNFYKACADRGVPVYVSSAIFRPNQIFFKWYGAFNRRILGFVQHFFVQNKESAQLLASIGFNNATVCGDTRFDSVLDLAKSRKDFPLVEAFKAGSKLIVAGSTWPADEALIHNYAELLPKDWKIIFAPHEIGEEKITGLQKLLGEKALRYSATSMDQEMPLANYRYLVIDNIGMLSSLYSYGELAYIGGGFGVGIHNTLEAAAWGLPVVFGPNYQKFQEAKDLIAFGGGFSVKTQNELNQVFNVLVNDKEDRAKAGAIAKEYVAAHTGASAQIMAKIF</sequence>
<dbReference type="Gene3D" id="3.40.50.11720">
    <property type="entry name" value="3-Deoxy-D-manno-octulosonic-acid transferase, N-terminal domain"/>
    <property type="match status" value="1"/>
</dbReference>
<evidence type="ECO:0000256" key="6">
    <source>
        <dbReference type="ARBA" id="ARBA00049183"/>
    </source>
</evidence>
<evidence type="ECO:0000256" key="1">
    <source>
        <dbReference type="ARBA" id="ARBA00004713"/>
    </source>
</evidence>
<dbReference type="AlphaFoldDB" id="A0A419S6C3"/>
<keyword evidence="8" id="KW-1003">Cell membrane</keyword>
<evidence type="ECO:0000313" key="10">
    <source>
        <dbReference type="EMBL" id="RKD16642.1"/>
    </source>
</evidence>
<dbReference type="Pfam" id="PF04413">
    <property type="entry name" value="Glycos_transf_N"/>
    <property type="match status" value="1"/>
</dbReference>
<dbReference type="RefSeq" id="WP_120181521.1">
    <property type="nucleotide sequence ID" value="NZ_MBTA01000013.1"/>
</dbReference>
<protein>
    <recommendedName>
        <fullName evidence="3 8">3-deoxy-D-manno-octulosonic acid transferase</fullName>
        <shortName evidence="8">Kdo transferase</shortName>
        <ecNumber evidence="2 8">2.4.99.12</ecNumber>
    </recommendedName>
    <alternativeName>
        <fullName evidence="5 8">Lipid IV(A) 3-deoxy-D-manno-octulosonic acid transferase</fullName>
    </alternativeName>
</protein>
<dbReference type="Gene3D" id="3.40.50.2000">
    <property type="entry name" value="Glycogen Phosphorylase B"/>
    <property type="match status" value="1"/>
</dbReference>
<evidence type="ECO:0000256" key="2">
    <source>
        <dbReference type="ARBA" id="ARBA00012621"/>
    </source>
</evidence>
<proteinExistence type="inferred from homology"/>
<dbReference type="GO" id="GO:0043842">
    <property type="term" value="F:Kdo transferase activity"/>
    <property type="evidence" value="ECO:0007669"/>
    <property type="project" value="UniProtKB-EC"/>
</dbReference>
<comment type="function">
    <text evidence="8">Involved in lipopolysaccharide (LPS) biosynthesis. Catalyzes the transfer of 3-deoxy-D-manno-octulosonate (Kdo) residue(s) from CMP-Kdo to lipid IV(A), the tetraacyldisaccharide-1,4'-bisphosphate precursor of lipid A.</text>
</comment>
<evidence type="ECO:0000256" key="8">
    <source>
        <dbReference type="RuleBase" id="RU365103"/>
    </source>
</evidence>
<reference evidence="10 11" key="1">
    <citation type="submission" date="2016-07" db="EMBL/GenBank/DDBJ databases">
        <title>Genome of Pelobium manganitolerans.</title>
        <authorList>
            <person name="Wu S."/>
            <person name="Wang G."/>
        </authorList>
    </citation>
    <scope>NUCLEOTIDE SEQUENCE [LARGE SCALE GENOMIC DNA]</scope>
    <source>
        <strain evidence="10 11">YS-25</strain>
    </source>
</reference>
<dbReference type="PANTHER" id="PTHR42755:SF1">
    <property type="entry name" value="3-DEOXY-D-MANNO-OCTULOSONIC ACID TRANSFERASE, MITOCHONDRIAL-RELATED"/>
    <property type="match status" value="1"/>
</dbReference>
<dbReference type="Proteomes" id="UP000283433">
    <property type="component" value="Unassembled WGS sequence"/>
</dbReference>
<organism evidence="10 11">
    <name type="scientific">Pelobium manganitolerans</name>
    <dbReference type="NCBI Taxonomy" id="1842495"/>
    <lineage>
        <taxon>Bacteria</taxon>
        <taxon>Pseudomonadati</taxon>
        <taxon>Bacteroidota</taxon>
        <taxon>Sphingobacteriia</taxon>
        <taxon>Sphingobacteriales</taxon>
        <taxon>Sphingobacteriaceae</taxon>
        <taxon>Pelobium</taxon>
    </lineage>
</organism>
<gene>
    <name evidence="10" type="ORF">BCY91_17080</name>
</gene>
<name>A0A419S6C3_9SPHI</name>
<evidence type="ECO:0000256" key="7">
    <source>
        <dbReference type="PIRSR" id="PIRSR639901-1"/>
    </source>
</evidence>
<comment type="caution">
    <text evidence="10">The sequence shown here is derived from an EMBL/GenBank/DDBJ whole genome shotgun (WGS) entry which is preliminary data.</text>
</comment>
<dbReference type="InterPro" id="IPR038107">
    <property type="entry name" value="Glycos_transf_N_sf"/>
</dbReference>
<dbReference type="GO" id="GO:0009244">
    <property type="term" value="P:lipopolysaccharide core region biosynthetic process"/>
    <property type="evidence" value="ECO:0007669"/>
    <property type="project" value="UniProtKB-UniRule"/>
</dbReference>
<keyword evidence="11" id="KW-1185">Reference proteome</keyword>
<dbReference type="EC" id="2.4.99.12" evidence="2 8"/>
<dbReference type="OrthoDB" id="9789797at2"/>
<comment type="pathway">
    <text evidence="1 8">Bacterial outer membrane biogenesis; LPS core biosynthesis.</text>
</comment>
<evidence type="ECO:0000256" key="3">
    <source>
        <dbReference type="ARBA" id="ARBA00019077"/>
    </source>
</evidence>
<evidence type="ECO:0000259" key="9">
    <source>
        <dbReference type="Pfam" id="PF04413"/>
    </source>
</evidence>
<dbReference type="SUPFAM" id="SSF53756">
    <property type="entry name" value="UDP-Glycosyltransferase/glycogen phosphorylase"/>
    <property type="match status" value="1"/>
</dbReference>
<keyword evidence="8" id="KW-0448">Lipopolysaccharide biosynthesis</keyword>
<comment type="subcellular location">
    <subcellularLocation>
        <location evidence="8">Cell membrane</location>
    </subcellularLocation>
</comment>
<dbReference type="GO" id="GO:0005886">
    <property type="term" value="C:plasma membrane"/>
    <property type="evidence" value="ECO:0007669"/>
    <property type="project" value="UniProtKB-SubCell"/>
</dbReference>
<comment type="similarity">
    <text evidence="8">Belongs to the glycosyltransferase group 1 family.</text>
</comment>
<dbReference type="PANTHER" id="PTHR42755">
    <property type="entry name" value="3-DEOXY-MANNO-OCTULOSONATE CYTIDYLYLTRANSFERASE"/>
    <property type="match status" value="1"/>
</dbReference>
<evidence type="ECO:0000256" key="4">
    <source>
        <dbReference type="ARBA" id="ARBA00022679"/>
    </source>
</evidence>
<feature type="domain" description="3-deoxy-D-manno-octulosonic-acid transferase N-terminal" evidence="9">
    <location>
        <begin position="35"/>
        <end position="204"/>
    </location>
</feature>
<keyword evidence="4 8" id="KW-0808">Transferase</keyword>
<keyword evidence="8" id="KW-0472">Membrane</keyword>
<comment type="catalytic activity">
    <reaction evidence="6 8">
        <text>lipid IVA (E. coli) + CMP-3-deoxy-beta-D-manno-octulosonate = alpha-Kdo-(2-&gt;6)-lipid IVA (E. coli) + CMP + H(+)</text>
        <dbReference type="Rhea" id="RHEA:28066"/>
        <dbReference type="ChEBI" id="CHEBI:15378"/>
        <dbReference type="ChEBI" id="CHEBI:58603"/>
        <dbReference type="ChEBI" id="CHEBI:60364"/>
        <dbReference type="ChEBI" id="CHEBI:60377"/>
        <dbReference type="ChEBI" id="CHEBI:85987"/>
        <dbReference type="EC" id="2.4.99.12"/>
    </reaction>
</comment>
<feature type="active site" description="Proton acceptor" evidence="7">
    <location>
        <position position="58"/>
    </location>
</feature>
<accession>A0A419S6C3</accession>
<evidence type="ECO:0000313" key="11">
    <source>
        <dbReference type="Proteomes" id="UP000283433"/>
    </source>
</evidence>
<dbReference type="UniPathway" id="UPA00958"/>